<accession>A0A9X2IT14</accession>
<evidence type="ECO:0000313" key="9">
    <source>
        <dbReference type="Proteomes" id="UP001155240"/>
    </source>
</evidence>
<keyword evidence="2 6" id="KW-0812">Transmembrane</keyword>
<evidence type="ECO:0000313" key="8">
    <source>
        <dbReference type="EMBL" id="MCM6762043.1"/>
    </source>
</evidence>
<feature type="transmembrane region" description="Helical" evidence="6">
    <location>
        <begin position="353"/>
        <end position="380"/>
    </location>
</feature>
<evidence type="ECO:0000259" key="7">
    <source>
        <dbReference type="PROSITE" id="PS50850"/>
    </source>
</evidence>
<dbReference type="Gene3D" id="1.20.1250.20">
    <property type="entry name" value="MFS general substrate transporter like domains"/>
    <property type="match status" value="2"/>
</dbReference>
<dbReference type="EMBL" id="JAMRYM010000017">
    <property type="protein sequence ID" value="MCM6762043.1"/>
    <property type="molecule type" value="Genomic_DNA"/>
</dbReference>
<dbReference type="PROSITE" id="PS50850">
    <property type="entry name" value="MFS"/>
    <property type="match status" value="1"/>
</dbReference>
<feature type="domain" description="Major facilitator superfamily (MFS) profile" evidence="7">
    <location>
        <begin position="42"/>
        <end position="450"/>
    </location>
</feature>
<feature type="transmembrane region" description="Helical" evidence="6">
    <location>
        <begin position="116"/>
        <end position="135"/>
    </location>
</feature>
<feature type="region of interest" description="Disordered" evidence="5">
    <location>
        <begin position="1"/>
        <end position="35"/>
    </location>
</feature>
<feature type="transmembrane region" description="Helical" evidence="6">
    <location>
        <begin position="172"/>
        <end position="196"/>
    </location>
</feature>
<dbReference type="PANTHER" id="PTHR23528:SF1">
    <property type="entry name" value="MAJOR FACILITATOR SUPERFAMILY (MFS) PROFILE DOMAIN-CONTAINING PROTEIN"/>
    <property type="match status" value="1"/>
</dbReference>
<evidence type="ECO:0000256" key="6">
    <source>
        <dbReference type="SAM" id="Phobius"/>
    </source>
</evidence>
<gene>
    <name evidence="8" type="ORF">NB037_06375</name>
</gene>
<dbReference type="InterPro" id="IPR020846">
    <property type="entry name" value="MFS_dom"/>
</dbReference>
<comment type="caution">
    <text evidence="8">The sequence shown here is derived from an EMBL/GenBank/DDBJ whole genome shotgun (WGS) entry which is preliminary data.</text>
</comment>
<evidence type="ECO:0000256" key="3">
    <source>
        <dbReference type="ARBA" id="ARBA00022989"/>
    </source>
</evidence>
<comment type="subcellular location">
    <subcellularLocation>
        <location evidence="1">Cell membrane</location>
        <topology evidence="1">Multi-pass membrane protein</topology>
    </subcellularLocation>
</comment>
<dbReference type="GO" id="GO:0005886">
    <property type="term" value="C:plasma membrane"/>
    <property type="evidence" value="ECO:0007669"/>
    <property type="project" value="UniProtKB-SubCell"/>
</dbReference>
<feature type="transmembrane region" description="Helical" evidence="6">
    <location>
        <begin position="141"/>
        <end position="160"/>
    </location>
</feature>
<keyword evidence="3 6" id="KW-1133">Transmembrane helix</keyword>
<dbReference type="InterPro" id="IPR011701">
    <property type="entry name" value="MFS"/>
</dbReference>
<feature type="compositionally biased region" description="Low complexity" evidence="5">
    <location>
        <begin position="7"/>
        <end position="21"/>
    </location>
</feature>
<feature type="transmembrane region" description="Helical" evidence="6">
    <location>
        <begin position="424"/>
        <end position="444"/>
    </location>
</feature>
<feature type="transmembrane region" description="Helical" evidence="6">
    <location>
        <begin position="328"/>
        <end position="347"/>
    </location>
</feature>
<dbReference type="InterPro" id="IPR036259">
    <property type="entry name" value="MFS_trans_sf"/>
</dbReference>
<feature type="transmembrane region" description="Helical" evidence="6">
    <location>
        <begin position="81"/>
        <end position="104"/>
    </location>
</feature>
<dbReference type="GO" id="GO:0022857">
    <property type="term" value="F:transmembrane transporter activity"/>
    <property type="evidence" value="ECO:0007669"/>
    <property type="project" value="InterPro"/>
</dbReference>
<reference evidence="8" key="1">
    <citation type="submission" date="2022-06" db="EMBL/GenBank/DDBJ databases">
        <title>Whole genome shotgun sequencing (WGS) of Rathayibacter sp. ZW T2_19, isolated from stored onions (Allium cepa).</title>
        <authorList>
            <person name="Stoll D.A."/>
            <person name="Huch M."/>
        </authorList>
    </citation>
    <scope>NUCLEOTIDE SEQUENCE</scope>
    <source>
        <strain evidence="8">ZW T2_19</strain>
    </source>
</reference>
<organism evidence="8 9">
    <name type="scientific">Rathayibacter rubneri</name>
    <dbReference type="NCBI Taxonomy" id="2950106"/>
    <lineage>
        <taxon>Bacteria</taxon>
        <taxon>Bacillati</taxon>
        <taxon>Actinomycetota</taxon>
        <taxon>Actinomycetes</taxon>
        <taxon>Micrococcales</taxon>
        <taxon>Microbacteriaceae</taxon>
        <taxon>Rathayibacter</taxon>
    </lineage>
</organism>
<feature type="transmembrane region" description="Helical" evidence="6">
    <location>
        <begin position="400"/>
        <end position="418"/>
    </location>
</feature>
<dbReference type="AlphaFoldDB" id="A0A9X2IT14"/>
<dbReference type="RefSeq" id="WP_251944462.1">
    <property type="nucleotide sequence ID" value="NZ_JAMRYM010000017.1"/>
</dbReference>
<dbReference type="SUPFAM" id="SSF103473">
    <property type="entry name" value="MFS general substrate transporter"/>
    <property type="match status" value="1"/>
</dbReference>
<evidence type="ECO:0000256" key="2">
    <source>
        <dbReference type="ARBA" id="ARBA00022692"/>
    </source>
</evidence>
<name>A0A9X2IT14_9MICO</name>
<dbReference type="PANTHER" id="PTHR23528">
    <property type="match status" value="1"/>
</dbReference>
<keyword evidence="9" id="KW-1185">Reference proteome</keyword>
<evidence type="ECO:0000256" key="4">
    <source>
        <dbReference type="ARBA" id="ARBA00023136"/>
    </source>
</evidence>
<feature type="transmembrane region" description="Helical" evidence="6">
    <location>
        <begin position="202"/>
        <end position="223"/>
    </location>
</feature>
<proteinExistence type="predicted"/>
<feature type="transmembrane region" description="Helical" evidence="6">
    <location>
        <begin position="294"/>
        <end position="316"/>
    </location>
</feature>
<evidence type="ECO:0000256" key="5">
    <source>
        <dbReference type="SAM" id="MobiDB-lite"/>
    </source>
</evidence>
<keyword evidence="4 6" id="KW-0472">Membrane</keyword>
<feature type="transmembrane region" description="Helical" evidence="6">
    <location>
        <begin position="47"/>
        <end position="69"/>
    </location>
</feature>
<feature type="transmembrane region" description="Helical" evidence="6">
    <location>
        <begin position="260"/>
        <end position="282"/>
    </location>
</feature>
<protein>
    <submittedName>
        <fullName evidence="8">MFS transporter</fullName>
    </submittedName>
</protein>
<dbReference type="Proteomes" id="UP001155240">
    <property type="component" value="Unassembled WGS sequence"/>
</dbReference>
<dbReference type="Pfam" id="PF07690">
    <property type="entry name" value="MFS_1"/>
    <property type="match status" value="1"/>
</dbReference>
<sequence>MSDNPLASAAPGASTSPAQQALAADTQAESTPTGTIRTPVPRKYISFLLLAMFGAYVALVAPIGLSLSLRIQELAPSNVEVLGYVIGIAAIVTTITGPLVGIWSDRTRSRFGRRRPFAIGSALLGFVGLVIIAQAPSIPVLLIGWTITSAGWSSSMNSLIQSQADRLPESQYGRVAGLTGFVQMVAPVAGVGIASAFIGNNFLVFLVPGAVGLLALLAWVVFIRERDTRDAVFEDHLTVGKVFGSLVFNPRRYPDFAWNWLARLLFMTGVTFSSTFTSLFFASRLSAGGQVADIGGIIVGLSLVSIVVTGAGALLGGFLSDKLKRRRIFVLGSGIVYTIGAVILALGGSDLAILLTGSCLTGLALGVFSSVDQALVLNVLPERDTNAGRFLGINGYSTSIAQAMAPLLAAPLILIGVSGDEKNYGLLFLVAAGFTIVAGVIVQWKVKGVR</sequence>
<evidence type="ECO:0000256" key="1">
    <source>
        <dbReference type="ARBA" id="ARBA00004651"/>
    </source>
</evidence>